<reference evidence="1" key="1">
    <citation type="submission" date="2024-03" db="EMBL/GenBank/DDBJ databases">
        <authorList>
            <consortium name="ELIXIR-Norway"/>
            <consortium name="Elixir Norway"/>
        </authorList>
    </citation>
    <scope>NUCLEOTIDE SEQUENCE</scope>
</reference>
<gene>
    <name evidence="1" type="ORF">CSSPJE1EN2_LOCUS3247</name>
</gene>
<evidence type="ECO:0000313" key="2">
    <source>
        <dbReference type="Proteomes" id="UP001497522"/>
    </source>
</evidence>
<dbReference type="EMBL" id="OZ023712">
    <property type="protein sequence ID" value="CAK9860252.1"/>
    <property type="molecule type" value="Genomic_DNA"/>
</dbReference>
<proteinExistence type="predicted"/>
<protein>
    <submittedName>
        <fullName evidence="1">Uncharacterized protein</fullName>
    </submittedName>
</protein>
<name>A0ABP1ACS8_9BRYO</name>
<accession>A0ABP1ACS8</accession>
<dbReference type="Proteomes" id="UP001497522">
    <property type="component" value="Chromosome 11"/>
</dbReference>
<organism evidence="1 2">
    <name type="scientific">Sphagnum jensenii</name>
    <dbReference type="NCBI Taxonomy" id="128206"/>
    <lineage>
        <taxon>Eukaryota</taxon>
        <taxon>Viridiplantae</taxon>
        <taxon>Streptophyta</taxon>
        <taxon>Embryophyta</taxon>
        <taxon>Bryophyta</taxon>
        <taxon>Sphagnophytina</taxon>
        <taxon>Sphagnopsida</taxon>
        <taxon>Sphagnales</taxon>
        <taxon>Sphagnaceae</taxon>
        <taxon>Sphagnum</taxon>
    </lineage>
</organism>
<keyword evidence="2" id="KW-1185">Reference proteome</keyword>
<evidence type="ECO:0000313" key="1">
    <source>
        <dbReference type="EMBL" id="CAK9860252.1"/>
    </source>
</evidence>
<sequence>MVVEEDGHLLCHGSKDSHGSYIAEQKFVTETGCDRSGSYMAEQKLVTERGSDCYGSFIAEEQNFAKETGSASMRSRT</sequence>